<evidence type="ECO:0000256" key="1">
    <source>
        <dbReference type="ARBA" id="ARBA00023015"/>
    </source>
</evidence>
<protein>
    <submittedName>
        <fullName evidence="6">MurR/RpiR family transcriptional regulator</fullName>
    </submittedName>
</protein>
<proteinExistence type="predicted"/>
<evidence type="ECO:0000313" key="6">
    <source>
        <dbReference type="EMBL" id="MCZ4280206.1"/>
    </source>
</evidence>
<keyword evidence="7" id="KW-1185">Reference proteome</keyword>
<dbReference type="Gene3D" id="3.40.50.10490">
    <property type="entry name" value="Glucose-6-phosphate isomerase like protein, domain 1"/>
    <property type="match status" value="1"/>
</dbReference>
<dbReference type="InterPro" id="IPR001347">
    <property type="entry name" value="SIS_dom"/>
</dbReference>
<dbReference type="InterPro" id="IPR035472">
    <property type="entry name" value="RpiR-like_SIS"/>
</dbReference>
<dbReference type="PROSITE" id="PS51464">
    <property type="entry name" value="SIS"/>
    <property type="match status" value="1"/>
</dbReference>
<dbReference type="Pfam" id="PF01380">
    <property type="entry name" value="SIS"/>
    <property type="match status" value="1"/>
</dbReference>
<feature type="domain" description="HTH rpiR-type" evidence="4">
    <location>
        <begin position="12"/>
        <end position="88"/>
    </location>
</feature>
<dbReference type="InterPro" id="IPR000281">
    <property type="entry name" value="HTH_RpiR"/>
</dbReference>
<comment type="caution">
    <text evidence="6">The sequence shown here is derived from an EMBL/GenBank/DDBJ whole genome shotgun (WGS) entry which is preliminary data.</text>
</comment>
<keyword evidence="1" id="KW-0805">Transcription regulation</keyword>
<gene>
    <name evidence="6" type="ORF">O4H49_05430</name>
</gene>
<evidence type="ECO:0000259" key="4">
    <source>
        <dbReference type="PROSITE" id="PS51071"/>
    </source>
</evidence>
<evidence type="ECO:0000259" key="5">
    <source>
        <dbReference type="PROSITE" id="PS51464"/>
    </source>
</evidence>
<dbReference type="PANTHER" id="PTHR30514">
    <property type="entry name" value="GLUCOKINASE"/>
    <property type="match status" value="1"/>
</dbReference>
<dbReference type="Pfam" id="PF01418">
    <property type="entry name" value="HTH_6"/>
    <property type="match status" value="1"/>
</dbReference>
<sequence length="277" mass="30590">MTVPTIPPASYEELRNELAEKHEGLSKRLKQIAEYALDNPNDMALETVSGIAERASVQPSSLIRFAKAFGYSGFSEMQRVFRSYLVESGTNYKDRIRSFRNEHDQDGAPRNIVLDDFIDGGIAALKNLRDVVDPDQFEAAIKILGKADVIYLAAQRRAFPVASYLAYAFAQLDKRCVLVDGNGGMFFQQGHSIRSGDALLAISFKSYSPEVIQLVKETREKAIPVVSISDGLLSPLSQNSDVSLEVEEVEVHAFRSLSATMTLALTLVVALGRELQK</sequence>
<organism evidence="6 7">
    <name type="scientific">Kiloniella laminariae</name>
    <dbReference type="NCBI Taxonomy" id="454162"/>
    <lineage>
        <taxon>Bacteria</taxon>
        <taxon>Pseudomonadati</taxon>
        <taxon>Pseudomonadota</taxon>
        <taxon>Alphaproteobacteria</taxon>
        <taxon>Rhodospirillales</taxon>
        <taxon>Kiloniellaceae</taxon>
        <taxon>Kiloniella</taxon>
    </lineage>
</organism>
<keyword evidence="3" id="KW-0804">Transcription</keyword>
<name>A0ABT4LGH8_9PROT</name>
<dbReference type="PROSITE" id="PS51071">
    <property type="entry name" value="HTH_RPIR"/>
    <property type="match status" value="1"/>
</dbReference>
<dbReference type="EMBL" id="JAPWGY010000002">
    <property type="protein sequence ID" value="MCZ4280206.1"/>
    <property type="molecule type" value="Genomic_DNA"/>
</dbReference>
<feature type="domain" description="SIS" evidence="5">
    <location>
        <begin position="140"/>
        <end position="277"/>
    </location>
</feature>
<dbReference type="Gene3D" id="1.10.10.10">
    <property type="entry name" value="Winged helix-like DNA-binding domain superfamily/Winged helix DNA-binding domain"/>
    <property type="match status" value="1"/>
</dbReference>
<dbReference type="InterPro" id="IPR036388">
    <property type="entry name" value="WH-like_DNA-bd_sf"/>
</dbReference>
<dbReference type="InterPro" id="IPR046348">
    <property type="entry name" value="SIS_dom_sf"/>
</dbReference>
<reference evidence="6" key="1">
    <citation type="submission" date="2022-12" db="EMBL/GenBank/DDBJ databases">
        <title>Bacterial isolates from different developmental stages of Nematostella vectensis.</title>
        <authorList>
            <person name="Fraune S."/>
        </authorList>
    </citation>
    <scope>NUCLEOTIDE SEQUENCE</scope>
    <source>
        <strain evidence="6">G21630-S1</strain>
    </source>
</reference>
<dbReference type="InterPro" id="IPR009057">
    <property type="entry name" value="Homeodomain-like_sf"/>
</dbReference>
<evidence type="ECO:0000256" key="2">
    <source>
        <dbReference type="ARBA" id="ARBA00023125"/>
    </source>
</evidence>
<dbReference type="SUPFAM" id="SSF53697">
    <property type="entry name" value="SIS domain"/>
    <property type="match status" value="1"/>
</dbReference>
<evidence type="ECO:0000256" key="3">
    <source>
        <dbReference type="ARBA" id="ARBA00023163"/>
    </source>
</evidence>
<dbReference type="InterPro" id="IPR047640">
    <property type="entry name" value="RpiR-like"/>
</dbReference>
<keyword evidence="2" id="KW-0238">DNA-binding</keyword>
<dbReference type="RefSeq" id="WP_269422417.1">
    <property type="nucleotide sequence ID" value="NZ_JAPWGY010000002.1"/>
</dbReference>
<dbReference type="PANTHER" id="PTHR30514:SF20">
    <property type="entry name" value="TRANSCRIPTIONAL REGULATOR"/>
    <property type="match status" value="1"/>
</dbReference>
<dbReference type="SUPFAM" id="SSF46689">
    <property type="entry name" value="Homeodomain-like"/>
    <property type="match status" value="1"/>
</dbReference>
<dbReference type="Proteomes" id="UP001069802">
    <property type="component" value="Unassembled WGS sequence"/>
</dbReference>
<dbReference type="CDD" id="cd05013">
    <property type="entry name" value="SIS_RpiR"/>
    <property type="match status" value="1"/>
</dbReference>
<evidence type="ECO:0000313" key="7">
    <source>
        <dbReference type="Proteomes" id="UP001069802"/>
    </source>
</evidence>
<accession>A0ABT4LGH8</accession>